<dbReference type="AlphaFoldDB" id="A0A1H0C1J6"/>
<dbReference type="Pfam" id="PF22549">
    <property type="entry name" value="ARPP-2"/>
    <property type="match status" value="1"/>
</dbReference>
<dbReference type="RefSeq" id="WP_093784143.1">
    <property type="nucleotide sequence ID" value="NZ_FNIE01000004.1"/>
</dbReference>
<gene>
    <name evidence="2" type="ORF">SAMN05216259_104387</name>
</gene>
<dbReference type="STRING" id="310781.SAMN05216259_104387"/>
<dbReference type="InterPro" id="IPR054346">
    <property type="entry name" value="ARPP-2"/>
</dbReference>
<protein>
    <recommendedName>
        <fullName evidence="1">ARG and Rhodanese-Phosphatase-superfamily-associated domain-containing protein</fullName>
    </recommendedName>
</protein>
<dbReference type="EMBL" id="FNIE01000004">
    <property type="protein sequence ID" value="SDN51773.1"/>
    <property type="molecule type" value="Genomic_DNA"/>
</dbReference>
<sequence>MTVRSPAALDLTGLRTLPSQVWGGIRLVPLVREEPLTDLRLHPRFFGDGAGPVLGHVAVAPRTAYTAYIPHAFVATWTRDGSPAAAYGTQLSTAGPAGPPEHTVRLHLHRRLARREDRDRLRFLPLHLALEGYLALHFGGPSVMWEEWSRRAAAKGLSPRTEEAYTGAEVAGLADALRVFEIHPGQCGVLLHTGDTLAAAFVVPHPEDYRLLHPTLVQDLFGELVHHHALFAGPLPDFRARIPGPGIGSLADLRAAAQEEERRWARFHDATMAAGLLGPAYTWQRVYRMGRFTLSRFLPAFVPKEENHIGETITDERGRTAYLKTFRLSETQVRRGHLLDRLAAQDWHLGATAAAMGLREGELGLRLEHAGFGALLRQDVLDRYRKENRRRAERS</sequence>
<accession>A0A1H0C1J6</accession>
<feature type="domain" description="ARG and Rhodanese-Phosphatase-superfamily-associated" evidence="1">
    <location>
        <begin position="9"/>
        <end position="290"/>
    </location>
</feature>
<organism evidence="2 3">
    <name type="scientific">Actinacidiphila guanduensis</name>
    <dbReference type="NCBI Taxonomy" id="310781"/>
    <lineage>
        <taxon>Bacteria</taxon>
        <taxon>Bacillati</taxon>
        <taxon>Actinomycetota</taxon>
        <taxon>Actinomycetes</taxon>
        <taxon>Kitasatosporales</taxon>
        <taxon>Streptomycetaceae</taxon>
        <taxon>Actinacidiphila</taxon>
    </lineage>
</organism>
<evidence type="ECO:0000313" key="2">
    <source>
        <dbReference type="EMBL" id="SDN51773.1"/>
    </source>
</evidence>
<name>A0A1H0C1J6_9ACTN</name>
<dbReference type="Proteomes" id="UP000199341">
    <property type="component" value="Unassembled WGS sequence"/>
</dbReference>
<dbReference type="OrthoDB" id="5487146at2"/>
<evidence type="ECO:0000259" key="1">
    <source>
        <dbReference type="Pfam" id="PF22549"/>
    </source>
</evidence>
<evidence type="ECO:0000313" key="3">
    <source>
        <dbReference type="Proteomes" id="UP000199341"/>
    </source>
</evidence>
<reference evidence="2 3" key="1">
    <citation type="submission" date="2016-10" db="EMBL/GenBank/DDBJ databases">
        <authorList>
            <person name="de Groot N.N."/>
        </authorList>
    </citation>
    <scope>NUCLEOTIDE SEQUENCE [LARGE SCALE GENOMIC DNA]</scope>
    <source>
        <strain evidence="2 3">CGMCC 4.2022</strain>
    </source>
</reference>
<proteinExistence type="predicted"/>
<keyword evidence="3" id="KW-1185">Reference proteome</keyword>